<protein>
    <submittedName>
        <fullName evidence="4">M48 family metalloprotease</fullName>
    </submittedName>
</protein>
<gene>
    <name evidence="4" type="ORF">GO755_23910</name>
</gene>
<evidence type="ECO:0000313" key="5">
    <source>
        <dbReference type="Proteomes" id="UP000436006"/>
    </source>
</evidence>
<keyword evidence="1" id="KW-0175">Coiled coil</keyword>
<dbReference type="PANTHER" id="PTHR34978">
    <property type="entry name" value="POSSIBLE SENSOR-TRANSDUCER PROTEIN BLAR"/>
    <property type="match status" value="1"/>
</dbReference>
<sequence>MELLHTSLPSWHYLIQALCRTLVHSLWQGLLLAALTGIVAVLTRKSSATIRYQLFAFLFFLFVVGSGFTFYLQFGHPGPVKTPLPRVADPETTSRFSTYLPVDFQQVANATAINWLMDSVAANAVLIVAIWFIIFSARCVQAMASLGHIQRIRHYKTHKPAESWPDKLQELAQKIGLRQTILLLESELVNVPTVVGLLKPVILLPIGLLAHLPIHELEAILLHELAHIKRKDYLVNLMQSFAESVFFFNPAVWWVSALIREEREHCCDDMAIGISGNKTSFINALVAFQEYNLTRQSYAMRLSSKRNHLLERIKRIVYTNNQPLNAMEKIFVTSSIAITVLVTVAFVPSSYQQKIQENYATILSGNQVVSWKHPTTQPDTLPKKKSAEYVDLDKRGTGTYSITKDGKRYEFIEKKGVISSLQINGKQIPDDQIATYKAEIDTILKDIKEAQRVAEIDRKQAEKARDQAELARRQAEKSKQAAEQGQVLVRQAKEMAELVRLKAELNAEDQLLRAKMESFRSAKDAEQAYNKTELAQLQRQLDKLQQEAFVRGRAQQDKMRAESVAQLAELRGRAEQMKQMAEDSRSQAMIAKLRAEEAQDLAQLAKKHAELARGKAEEAKIYFEKTTAGVIDDLIQEGIISDKNGLSFKLSNDELEVNGVKQPDSVHQKLKAKYVHEAGLEIIYNHNGRTGISKMAK</sequence>
<keyword evidence="2" id="KW-0812">Transmembrane</keyword>
<feature type="transmembrane region" description="Helical" evidence="2">
    <location>
        <begin position="330"/>
        <end position="351"/>
    </location>
</feature>
<accession>A0A7K1SHB3</accession>
<feature type="coiled-coil region" evidence="1">
    <location>
        <begin position="433"/>
        <end position="587"/>
    </location>
</feature>
<dbReference type="EMBL" id="WPIN01000009">
    <property type="protein sequence ID" value="MVM33108.1"/>
    <property type="molecule type" value="Genomic_DNA"/>
</dbReference>
<keyword evidence="2" id="KW-0472">Membrane</keyword>
<feature type="transmembrane region" description="Helical" evidence="2">
    <location>
        <begin position="22"/>
        <end position="42"/>
    </location>
</feature>
<dbReference type="CDD" id="cd07341">
    <property type="entry name" value="M56_BlaR1_MecR1_like"/>
    <property type="match status" value="1"/>
</dbReference>
<dbReference type="PANTHER" id="PTHR34978:SF3">
    <property type="entry name" value="SLR0241 PROTEIN"/>
    <property type="match status" value="1"/>
</dbReference>
<dbReference type="GO" id="GO:0008237">
    <property type="term" value="F:metallopeptidase activity"/>
    <property type="evidence" value="ECO:0007669"/>
    <property type="project" value="UniProtKB-KW"/>
</dbReference>
<feature type="transmembrane region" description="Helical" evidence="2">
    <location>
        <begin position="54"/>
        <end position="74"/>
    </location>
</feature>
<dbReference type="Pfam" id="PF05569">
    <property type="entry name" value="Peptidase_M56"/>
    <property type="match status" value="1"/>
</dbReference>
<dbReference type="Gene3D" id="3.30.2010.10">
    <property type="entry name" value="Metalloproteases ('zincins'), catalytic domain"/>
    <property type="match status" value="1"/>
</dbReference>
<comment type="caution">
    <text evidence="4">The sequence shown here is derived from an EMBL/GenBank/DDBJ whole genome shotgun (WGS) entry which is preliminary data.</text>
</comment>
<feature type="transmembrane region" description="Helical" evidence="2">
    <location>
        <begin position="124"/>
        <end position="146"/>
    </location>
</feature>
<dbReference type="Proteomes" id="UP000436006">
    <property type="component" value="Unassembled WGS sequence"/>
</dbReference>
<name>A0A7K1SHB3_9BACT</name>
<feature type="domain" description="Peptidase M56" evidence="3">
    <location>
        <begin position="38"/>
        <end position="314"/>
    </location>
</feature>
<evidence type="ECO:0000259" key="3">
    <source>
        <dbReference type="Pfam" id="PF05569"/>
    </source>
</evidence>
<dbReference type="GO" id="GO:0006508">
    <property type="term" value="P:proteolysis"/>
    <property type="evidence" value="ECO:0007669"/>
    <property type="project" value="UniProtKB-KW"/>
</dbReference>
<evidence type="ECO:0000313" key="4">
    <source>
        <dbReference type="EMBL" id="MVM33108.1"/>
    </source>
</evidence>
<keyword evidence="4" id="KW-0482">Metalloprotease</keyword>
<keyword evidence="5" id="KW-1185">Reference proteome</keyword>
<dbReference type="InterPro" id="IPR008756">
    <property type="entry name" value="Peptidase_M56"/>
</dbReference>
<keyword evidence="4" id="KW-0378">Hydrolase</keyword>
<evidence type="ECO:0000256" key="2">
    <source>
        <dbReference type="SAM" id="Phobius"/>
    </source>
</evidence>
<dbReference type="AlphaFoldDB" id="A0A7K1SHB3"/>
<keyword evidence="4" id="KW-0645">Protease</keyword>
<proteinExistence type="predicted"/>
<dbReference type="InterPro" id="IPR052173">
    <property type="entry name" value="Beta-lactam_resp_regulator"/>
</dbReference>
<evidence type="ECO:0000256" key="1">
    <source>
        <dbReference type="SAM" id="Coils"/>
    </source>
</evidence>
<organism evidence="4 5">
    <name type="scientific">Spirosoma arboris</name>
    <dbReference type="NCBI Taxonomy" id="2682092"/>
    <lineage>
        <taxon>Bacteria</taxon>
        <taxon>Pseudomonadati</taxon>
        <taxon>Bacteroidota</taxon>
        <taxon>Cytophagia</taxon>
        <taxon>Cytophagales</taxon>
        <taxon>Cytophagaceae</taxon>
        <taxon>Spirosoma</taxon>
    </lineage>
</organism>
<keyword evidence="2" id="KW-1133">Transmembrane helix</keyword>
<reference evidence="4 5" key="1">
    <citation type="submission" date="2019-12" db="EMBL/GenBank/DDBJ databases">
        <title>Spirosoma sp. HMF4905 genome sequencing and assembly.</title>
        <authorList>
            <person name="Kang H."/>
            <person name="Cha I."/>
            <person name="Kim H."/>
            <person name="Joh K."/>
        </authorList>
    </citation>
    <scope>NUCLEOTIDE SEQUENCE [LARGE SCALE GENOMIC DNA]</scope>
    <source>
        <strain evidence="4 5">HMF4905</strain>
    </source>
</reference>
<dbReference type="RefSeq" id="WP_157587820.1">
    <property type="nucleotide sequence ID" value="NZ_WPIN01000009.1"/>
</dbReference>